<evidence type="ECO:0000313" key="12">
    <source>
        <dbReference type="Proteomes" id="UP000277437"/>
    </source>
</evidence>
<dbReference type="FunFam" id="3.30.565.10:FF:000010">
    <property type="entry name" value="Sensor histidine kinase RcsC"/>
    <property type="match status" value="1"/>
</dbReference>
<proteinExistence type="predicted"/>
<evidence type="ECO:0000313" key="11">
    <source>
        <dbReference type="EMBL" id="VEF74288.1"/>
    </source>
</evidence>
<accession>A0AAX3FUY6</accession>
<dbReference type="Proteomes" id="UP000277437">
    <property type="component" value="Chromosome"/>
</dbReference>
<dbReference type="CDD" id="cd00082">
    <property type="entry name" value="HisKA"/>
    <property type="match status" value="1"/>
</dbReference>
<feature type="transmembrane region" description="Helical" evidence="7">
    <location>
        <begin position="20"/>
        <end position="39"/>
    </location>
</feature>
<organism evidence="11 12">
    <name type="scientific">Pseudomonas chlororaphis</name>
    <dbReference type="NCBI Taxonomy" id="587753"/>
    <lineage>
        <taxon>Bacteria</taxon>
        <taxon>Pseudomonadati</taxon>
        <taxon>Pseudomonadota</taxon>
        <taxon>Gammaproteobacteria</taxon>
        <taxon>Pseudomonadales</taxon>
        <taxon>Pseudomonadaceae</taxon>
        <taxon>Pseudomonas</taxon>
    </lineage>
</organism>
<dbReference type="SUPFAM" id="SSF47226">
    <property type="entry name" value="Histidine-containing phosphotransfer domain, HPT domain"/>
    <property type="match status" value="1"/>
</dbReference>
<evidence type="ECO:0000256" key="4">
    <source>
        <dbReference type="ARBA" id="ARBA00023012"/>
    </source>
</evidence>
<dbReference type="PANTHER" id="PTHR45339">
    <property type="entry name" value="HYBRID SIGNAL TRANSDUCTION HISTIDINE KINASE J"/>
    <property type="match status" value="1"/>
</dbReference>
<dbReference type="Gene3D" id="1.10.287.130">
    <property type="match status" value="1"/>
</dbReference>
<dbReference type="PANTHER" id="PTHR45339:SF5">
    <property type="entry name" value="HISTIDINE KINASE"/>
    <property type="match status" value="1"/>
</dbReference>
<dbReference type="GO" id="GO:0005886">
    <property type="term" value="C:plasma membrane"/>
    <property type="evidence" value="ECO:0007669"/>
    <property type="project" value="UniProtKB-SubCell"/>
</dbReference>
<dbReference type="InterPro" id="IPR004358">
    <property type="entry name" value="Sig_transdc_His_kin-like_C"/>
</dbReference>
<name>A0AAX3FUY6_9PSED</name>
<feature type="transmembrane region" description="Helical" evidence="7">
    <location>
        <begin position="336"/>
        <end position="358"/>
    </location>
</feature>
<evidence type="ECO:0000259" key="8">
    <source>
        <dbReference type="PROSITE" id="PS50109"/>
    </source>
</evidence>
<evidence type="ECO:0000256" key="7">
    <source>
        <dbReference type="SAM" id="Phobius"/>
    </source>
</evidence>
<dbReference type="InterPro" id="IPR011006">
    <property type="entry name" value="CheY-like_superfamily"/>
</dbReference>
<keyword evidence="4" id="KW-0902">Two-component regulatory system</keyword>
<dbReference type="SUPFAM" id="SSF47384">
    <property type="entry name" value="Homodimeric domain of signal transducing histidine kinase"/>
    <property type="match status" value="1"/>
</dbReference>
<evidence type="ECO:0000256" key="3">
    <source>
        <dbReference type="ARBA" id="ARBA00022553"/>
    </source>
</evidence>
<dbReference type="CDD" id="cd17546">
    <property type="entry name" value="REC_hyHK_CKI1_RcsC-like"/>
    <property type="match status" value="1"/>
</dbReference>
<dbReference type="InterPro" id="IPR001789">
    <property type="entry name" value="Sig_transdc_resp-reg_receiver"/>
</dbReference>
<dbReference type="SMART" id="SM00388">
    <property type="entry name" value="HisKA"/>
    <property type="match status" value="1"/>
</dbReference>
<dbReference type="Pfam" id="PF00512">
    <property type="entry name" value="HisKA"/>
    <property type="match status" value="1"/>
</dbReference>
<dbReference type="Gene3D" id="1.20.120.160">
    <property type="entry name" value="HPT domain"/>
    <property type="match status" value="1"/>
</dbReference>
<dbReference type="EC" id="2.7.13.3" evidence="2"/>
<dbReference type="PROSITE" id="PS50110">
    <property type="entry name" value="RESPONSE_REGULATORY"/>
    <property type="match status" value="1"/>
</dbReference>
<keyword evidence="11" id="KW-0808">Transferase</keyword>
<sequence length="1076" mass="119281">MGNDNLIKNFARTSLRLNMLLIVAVSLAILLFAMTYWAAERLVQEQLFKIEFHFSRLMGNIHEQEEFLLRVARHSDEVTQKRDQAVIPFQHRLLKEARDSWIYEGREFSFSMPFTLAVPTEMASQGEDQVAGIGKFGVLISNLYGSYWSISSYAAPQTLLLDLDSSISIGVPAATASRENGQVGKNDYLELSENLKKQILKFRPAQSDNAVMWAPANHVQGDGSSIKFITYMYTDTPQNLLAHDQSKRQLVIASLLDLRSITDSSRLSDWTVFDAMELITPDGLLLTGKIPSFDDAQEGLQLTSAGFLVKTTSKDGWRGYYHLDYRSFFQYAKWQLLVLLAVCLAFVVVGYFLLRWYAMRVVVPARRAHDRVVESDSFSRAIIQSAPVALCVLARKDRKVVMENELALQWLGDTQTISQLSRGWPSVAESAGAVRDKHLSITINDRQLEVSFSPSRYQGEDVVLCAFSDISAYKLAERALAEAKQSADASNEAKTVFLATMSHEIRTPLYGVLGTLELLTLSPLNALQRSQVQTMQRSSSILLQVISDILDVSKIEAGQLAIEHVEFSPLEMIEDVLQAYSAAAGAKGLHLYACVEVELPRRVRGDAARIRQILNNLLSNAIKFTDVGRIALRVKSEQVEGRWQFQWQVTDTGCGISSEHQVRLFEPFYQAHSQQHTVGGTGLGLSICWRLTQLMGGNLAIVSDTGLGSSFTLSLPLTVVPGEHPLLPGFTLKNEAVAVRAPIKELAISVCSWLSHFGALAVTGSEVSDDRYPGAVLVDVIPELLPELEWSGERVRCSEEGLIKPQRTSDGYIVSLHSLKGLLRAVALAQGEPLAASESAEAVQSWCRFSLHVLVAEDNPINQTLLKEQLQQLGCSVALASNGVEALRLWDHDAFDVVLTDVNMPEMNGYELTTALRRSDSNTPIVGVTANAMREEEERCIGVGMNACVVKPMSLQTLHNVLLKLCGHLDGAILPAEEVPADRSVMQVSGHLRDVFIETFKEDLDKTRAAVRDKDAKAVGSMLHRIRGGLSVVQAQDLLDRCVAIEAQLDAQGWVEERRREVEDVLEQITQEMEKL</sequence>
<evidence type="ECO:0000256" key="2">
    <source>
        <dbReference type="ARBA" id="ARBA00012438"/>
    </source>
</evidence>
<feature type="modified residue" description="Phosphohistidine" evidence="5">
    <location>
        <position position="1024"/>
    </location>
</feature>
<dbReference type="SMART" id="SM00387">
    <property type="entry name" value="HATPase_c"/>
    <property type="match status" value="1"/>
</dbReference>
<dbReference type="PRINTS" id="PR00344">
    <property type="entry name" value="BCTRLSENSOR"/>
</dbReference>
<evidence type="ECO:0000256" key="5">
    <source>
        <dbReference type="PROSITE-ProRule" id="PRU00110"/>
    </source>
</evidence>
<dbReference type="AlphaFoldDB" id="A0AAX3FUY6"/>
<dbReference type="EMBL" id="LR134334">
    <property type="protein sequence ID" value="VEF74288.1"/>
    <property type="molecule type" value="Genomic_DNA"/>
</dbReference>
<dbReference type="GO" id="GO:0005524">
    <property type="term" value="F:ATP binding"/>
    <property type="evidence" value="ECO:0007669"/>
    <property type="project" value="UniProtKB-KW"/>
</dbReference>
<dbReference type="InterPro" id="IPR036641">
    <property type="entry name" value="HPT_dom_sf"/>
</dbReference>
<feature type="modified residue" description="4-aspartylphosphate" evidence="6">
    <location>
        <position position="901"/>
    </location>
</feature>
<keyword evidence="7" id="KW-0812">Transmembrane</keyword>
<reference evidence="11 12" key="1">
    <citation type="submission" date="2018-12" db="EMBL/GenBank/DDBJ databases">
        <authorList>
            <consortium name="Pathogen Informatics"/>
        </authorList>
    </citation>
    <scope>NUCLEOTIDE SEQUENCE [LARGE SCALE GENOMIC DNA]</scope>
    <source>
        <strain evidence="11 12">NCTC7357</strain>
    </source>
</reference>
<dbReference type="Pfam" id="PF00072">
    <property type="entry name" value="Response_reg"/>
    <property type="match status" value="1"/>
</dbReference>
<evidence type="ECO:0000256" key="1">
    <source>
        <dbReference type="ARBA" id="ARBA00000085"/>
    </source>
</evidence>
<dbReference type="Gene3D" id="3.30.565.10">
    <property type="entry name" value="Histidine kinase-like ATPase, C-terminal domain"/>
    <property type="match status" value="1"/>
</dbReference>
<dbReference type="Gene3D" id="3.40.50.2300">
    <property type="match status" value="1"/>
</dbReference>
<gene>
    <name evidence="11" type="primary">rcsC_2</name>
    <name evidence="11" type="ORF">NCTC7357_02581</name>
</gene>
<keyword evidence="7" id="KW-0472">Membrane</keyword>
<dbReference type="SMART" id="SM00448">
    <property type="entry name" value="REC"/>
    <property type="match status" value="1"/>
</dbReference>
<dbReference type="RefSeq" id="WP_124325458.1">
    <property type="nucleotide sequence ID" value="NZ_CP118137.1"/>
</dbReference>
<dbReference type="InterPro" id="IPR036890">
    <property type="entry name" value="HATPase_C_sf"/>
</dbReference>
<dbReference type="InterPro" id="IPR005467">
    <property type="entry name" value="His_kinase_dom"/>
</dbReference>
<dbReference type="Pfam" id="PF01627">
    <property type="entry name" value="Hpt"/>
    <property type="match status" value="1"/>
</dbReference>
<protein>
    <recommendedName>
        <fullName evidence="2">histidine kinase</fullName>
        <ecNumber evidence="2">2.7.13.3</ecNumber>
    </recommendedName>
</protein>
<dbReference type="InterPro" id="IPR003594">
    <property type="entry name" value="HATPase_dom"/>
</dbReference>
<dbReference type="Gene3D" id="3.30.450.20">
    <property type="entry name" value="PAS domain"/>
    <property type="match status" value="1"/>
</dbReference>
<dbReference type="SUPFAM" id="SSF52172">
    <property type="entry name" value="CheY-like"/>
    <property type="match status" value="1"/>
</dbReference>
<feature type="domain" description="Response regulatory" evidence="9">
    <location>
        <begin position="852"/>
        <end position="966"/>
    </location>
</feature>
<evidence type="ECO:0000259" key="9">
    <source>
        <dbReference type="PROSITE" id="PS50110"/>
    </source>
</evidence>
<dbReference type="PROSITE" id="PS50894">
    <property type="entry name" value="HPT"/>
    <property type="match status" value="1"/>
</dbReference>
<dbReference type="SUPFAM" id="SSF55874">
    <property type="entry name" value="ATPase domain of HSP90 chaperone/DNA topoisomerase II/histidine kinase"/>
    <property type="match status" value="1"/>
</dbReference>
<dbReference type="Pfam" id="PF02518">
    <property type="entry name" value="HATPase_c"/>
    <property type="match status" value="1"/>
</dbReference>
<dbReference type="InterPro" id="IPR003661">
    <property type="entry name" value="HisK_dim/P_dom"/>
</dbReference>
<evidence type="ECO:0000259" key="10">
    <source>
        <dbReference type="PROSITE" id="PS50894"/>
    </source>
</evidence>
<feature type="domain" description="HPt" evidence="10">
    <location>
        <begin position="985"/>
        <end position="1076"/>
    </location>
</feature>
<dbReference type="CDD" id="cd16922">
    <property type="entry name" value="HATPase_EvgS-ArcB-TorS-like"/>
    <property type="match status" value="1"/>
</dbReference>
<dbReference type="PROSITE" id="PS50109">
    <property type="entry name" value="HIS_KIN"/>
    <property type="match status" value="1"/>
</dbReference>
<keyword evidence="3 6" id="KW-0597">Phosphoprotein</keyword>
<dbReference type="InterPro" id="IPR036097">
    <property type="entry name" value="HisK_dim/P_sf"/>
</dbReference>
<dbReference type="GO" id="GO:0000155">
    <property type="term" value="F:phosphorelay sensor kinase activity"/>
    <property type="evidence" value="ECO:0007669"/>
    <property type="project" value="InterPro"/>
</dbReference>
<feature type="domain" description="Histidine kinase" evidence="8">
    <location>
        <begin position="500"/>
        <end position="719"/>
    </location>
</feature>
<comment type="catalytic activity">
    <reaction evidence="1">
        <text>ATP + protein L-histidine = ADP + protein N-phospho-L-histidine.</text>
        <dbReference type="EC" id="2.7.13.3"/>
    </reaction>
</comment>
<evidence type="ECO:0000256" key="6">
    <source>
        <dbReference type="PROSITE-ProRule" id="PRU00169"/>
    </source>
</evidence>
<keyword evidence="7" id="KW-1133">Transmembrane helix</keyword>
<dbReference type="InterPro" id="IPR008207">
    <property type="entry name" value="Sig_transdc_His_kin_Hpt_dom"/>
</dbReference>